<protein>
    <submittedName>
        <fullName evidence="2">Uncharacterized protein</fullName>
    </submittedName>
</protein>
<evidence type="ECO:0000256" key="1">
    <source>
        <dbReference type="SAM" id="Phobius"/>
    </source>
</evidence>
<proteinExistence type="predicted"/>
<feature type="transmembrane region" description="Helical" evidence="1">
    <location>
        <begin position="142"/>
        <end position="163"/>
    </location>
</feature>
<accession>A0ABP9VY99</accession>
<keyword evidence="1" id="KW-1133">Transmembrane helix</keyword>
<sequence length="195" mass="21526">MGAADKLRDESMQYQAAKRDLLKWKLILTGTVSAFGLGFTQSTVPHAHLALCVVPLIAVYCDLLIRDYDLRIAIKGFFVVRYDVEGYAEYEQFINSSPISPLKWWLFSDVAISWTSLLLCVFVAAVGGGYGMVTPLHDSVSWVALPAMALIGAGLIVAVHVVFKRKHRAMHKAAKEGVRAQELSVKTVHSSKSFK</sequence>
<dbReference type="RefSeq" id="WP_345687685.1">
    <property type="nucleotide sequence ID" value="NZ_BAABRO010000018.1"/>
</dbReference>
<keyword evidence="1" id="KW-0472">Membrane</keyword>
<feature type="transmembrane region" description="Helical" evidence="1">
    <location>
        <begin position="21"/>
        <end position="40"/>
    </location>
</feature>
<name>A0ABP9VY99_9BACT</name>
<comment type="caution">
    <text evidence="2">The sequence shown here is derived from an EMBL/GenBank/DDBJ whole genome shotgun (WGS) entry which is preliminary data.</text>
</comment>
<keyword evidence="3" id="KW-1185">Reference proteome</keyword>
<feature type="transmembrane region" description="Helical" evidence="1">
    <location>
        <begin position="104"/>
        <end position="130"/>
    </location>
</feature>
<evidence type="ECO:0000313" key="3">
    <source>
        <dbReference type="Proteomes" id="UP001416858"/>
    </source>
</evidence>
<dbReference type="EMBL" id="BAABRO010000018">
    <property type="protein sequence ID" value="GAA5510076.1"/>
    <property type="molecule type" value="Genomic_DNA"/>
</dbReference>
<keyword evidence="1" id="KW-0812">Transmembrane</keyword>
<reference evidence="2 3" key="1">
    <citation type="submission" date="2024-02" db="EMBL/GenBank/DDBJ databases">
        <title>Rhodopirellula caenicola NBRC 110016.</title>
        <authorList>
            <person name="Ichikawa N."/>
            <person name="Katano-Makiyama Y."/>
            <person name="Hidaka K."/>
        </authorList>
    </citation>
    <scope>NUCLEOTIDE SEQUENCE [LARGE SCALE GENOMIC DNA]</scope>
    <source>
        <strain evidence="2 3">NBRC 110016</strain>
    </source>
</reference>
<dbReference type="Proteomes" id="UP001416858">
    <property type="component" value="Unassembled WGS sequence"/>
</dbReference>
<feature type="transmembrane region" description="Helical" evidence="1">
    <location>
        <begin position="46"/>
        <end position="65"/>
    </location>
</feature>
<organism evidence="2 3">
    <name type="scientific">Novipirellula caenicola</name>
    <dbReference type="NCBI Taxonomy" id="1536901"/>
    <lineage>
        <taxon>Bacteria</taxon>
        <taxon>Pseudomonadati</taxon>
        <taxon>Planctomycetota</taxon>
        <taxon>Planctomycetia</taxon>
        <taxon>Pirellulales</taxon>
        <taxon>Pirellulaceae</taxon>
        <taxon>Novipirellula</taxon>
    </lineage>
</organism>
<evidence type="ECO:0000313" key="2">
    <source>
        <dbReference type="EMBL" id="GAA5510076.1"/>
    </source>
</evidence>
<gene>
    <name evidence="2" type="ORF">Rcae01_05582</name>
</gene>